<dbReference type="Proteomes" id="UP000075473">
    <property type="component" value="Unassembled WGS sequence"/>
</dbReference>
<organism evidence="1 2">
    <name type="scientific">Acetobacter cerevisiae</name>
    <dbReference type="NCBI Taxonomy" id="178900"/>
    <lineage>
        <taxon>Bacteria</taxon>
        <taxon>Pseudomonadati</taxon>
        <taxon>Pseudomonadota</taxon>
        <taxon>Alphaproteobacteria</taxon>
        <taxon>Acetobacterales</taxon>
        <taxon>Acetobacteraceae</taxon>
        <taxon>Acetobacter</taxon>
    </lineage>
</organism>
<evidence type="ECO:0008006" key="3">
    <source>
        <dbReference type="Google" id="ProtNLM"/>
    </source>
</evidence>
<sequence>MIFEQLNIDILRVNRANDRHGEVGSEDLAIAELFRLHESRMRNLAADIAAVGTVFDPPLVRPFEGVYVVFDGNRRITCLKLLLDPKRAPSPELRLYFEELANKAEIPEALTCQIEENQKVINQILFRRHTGSQGGVGQIDWNDRAKLNFSERTGQSSKINVGAEVEHLLGNAKKLPDGNIPWSTMSRLLSSEEFRNRVGISATGRKFKLIHDHEAVTKALSRCLVPG</sequence>
<reference evidence="1 2" key="1">
    <citation type="submission" date="2015-06" db="EMBL/GenBank/DDBJ databases">
        <title>Improved classification and identification of acetic acid bacteria using matrix-assisted laser desorption/ionization time-of-flight mass spectrometry; Gluconobacter nephelii and Gluconobacter uchimurae are later heterotypic synonyms of Gluconobacter japonicus and Gluconobacter oxydans, respectively.</title>
        <authorList>
            <person name="Li L."/>
            <person name="Cleenwerck I."/>
            <person name="De Vuyst L."/>
            <person name="Vandamme P."/>
        </authorList>
    </citation>
    <scope>NUCLEOTIDE SEQUENCE [LARGE SCALE GENOMIC DNA]</scope>
    <source>
        <strain evidence="1 2">LMG 1625</strain>
    </source>
</reference>
<gene>
    <name evidence="1" type="ORF">AD928_01920</name>
</gene>
<dbReference type="SUPFAM" id="SSF110849">
    <property type="entry name" value="ParB/Sulfiredoxin"/>
    <property type="match status" value="1"/>
</dbReference>
<name>A0A149QU72_9PROT</name>
<dbReference type="AlphaFoldDB" id="A0A149QU72"/>
<proteinExistence type="predicted"/>
<dbReference type="RefSeq" id="WP_209436635.1">
    <property type="nucleotide sequence ID" value="NZ_LHZA01000096.1"/>
</dbReference>
<dbReference type="InterPro" id="IPR036086">
    <property type="entry name" value="ParB/Sulfiredoxin_sf"/>
</dbReference>
<dbReference type="EMBL" id="LHZA01000096">
    <property type="protein sequence ID" value="KXV00714.1"/>
    <property type="molecule type" value="Genomic_DNA"/>
</dbReference>
<protein>
    <recommendedName>
        <fullName evidence="3">ParB/Sulfiredoxin domain-containing protein</fullName>
    </recommendedName>
</protein>
<evidence type="ECO:0000313" key="1">
    <source>
        <dbReference type="EMBL" id="KXV00714.1"/>
    </source>
</evidence>
<feature type="non-terminal residue" evidence="1">
    <location>
        <position position="227"/>
    </location>
</feature>
<accession>A0A149QU72</accession>
<comment type="caution">
    <text evidence="1">The sequence shown here is derived from an EMBL/GenBank/DDBJ whole genome shotgun (WGS) entry which is preliminary data.</text>
</comment>
<evidence type="ECO:0000313" key="2">
    <source>
        <dbReference type="Proteomes" id="UP000075473"/>
    </source>
</evidence>